<feature type="domain" description="ABC transmembrane type-1" evidence="8">
    <location>
        <begin position="88"/>
        <end position="299"/>
    </location>
</feature>
<dbReference type="OrthoDB" id="9805108at2"/>
<feature type="transmembrane region" description="Helical" evidence="7">
    <location>
        <begin position="226"/>
        <end position="246"/>
    </location>
</feature>
<dbReference type="Pfam" id="PF00528">
    <property type="entry name" value="BPD_transp_1"/>
    <property type="match status" value="1"/>
</dbReference>
<gene>
    <name evidence="9" type="ORF">SAMN04488056_103425</name>
</gene>
<organism evidence="9 10">
    <name type="scientific">Cohaesibacter marisflavi</name>
    <dbReference type="NCBI Taxonomy" id="655353"/>
    <lineage>
        <taxon>Bacteria</taxon>
        <taxon>Pseudomonadati</taxon>
        <taxon>Pseudomonadota</taxon>
        <taxon>Alphaproteobacteria</taxon>
        <taxon>Hyphomicrobiales</taxon>
        <taxon>Cohaesibacteraceae</taxon>
    </lineage>
</organism>
<reference evidence="9 10" key="1">
    <citation type="submission" date="2016-10" db="EMBL/GenBank/DDBJ databases">
        <authorList>
            <person name="de Groot N.N."/>
        </authorList>
    </citation>
    <scope>NUCLEOTIDE SEQUENCE [LARGE SCALE GENOMIC DNA]</scope>
    <source>
        <strain evidence="9 10">CGMCC 1.9157</strain>
    </source>
</reference>
<evidence type="ECO:0000256" key="5">
    <source>
        <dbReference type="ARBA" id="ARBA00022989"/>
    </source>
</evidence>
<sequence length="311" mass="34523">MTRRSTDKTVNADKESGLFGNRLRRKEALTGYLFILPALIGLIAFFAFPTIRAAQISLTNWNLMRPAHWIGFDNYGKLWADGKFWDSMQITLLYVIYNIPLQTALGLIIAVLADRLAKSVLFRAVIIAPYLISNVVAGLVWLLMLDPLIGLTNTFLTGIGIPPQSFLSSPDQALISVAGISIWRHVGFTALLFYAGLQSIPRDLYEAARLDGASESAMFRMITLPLLRPVMVFVLVTSVVGSFQVFDVIAVTTQGGPANSTRAVLWYIYENAFQFSRMGYASAMSMVLFVFLILVTLLQMRLLHADRSDLG</sequence>
<dbReference type="InterPro" id="IPR035906">
    <property type="entry name" value="MetI-like_sf"/>
</dbReference>
<feature type="transmembrane region" description="Helical" evidence="7">
    <location>
        <begin position="120"/>
        <end position="144"/>
    </location>
</feature>
<evidence type="ECO:0000256" key="6">
    <source>
        <dbReference type="ARBA" id="ARBA00023136"/>
    </source>
</evidence>
<keyword evidence="4 7" id="KW-0812">Transmembrane</keyword>
<feature type="transmembrane region" description="Helical" evidence="7">
    <location>
        <begin position="278"/>
        <end position="298"/>
    </location>
</feature>
<feature type="transmembrane region" description="Helical" evidence="7">
    <location>
        <begin position="29"/>
        <end position="51"/>
    </location>
</feature>
<dbReference type="SUPFAM" id="SSF161098">
    <property type="entry name" value="MetI-like"/>
    <property type="match status" value="1"/>
</dbReference>
<keyword evidence="2 7" id="KW-0813">Transport</keyword>
<comment type="subcellular location">
    <subcellularLocation>
        <location evidence="1 7">Cell membrane</location>
        <topology evidence="1 7">Multi-pass membrane protein</topology>
    </subcellularLocation>
</comment>
<dbReference type="EMBL" id="FOVR01000003">
    <property type="protein sequence ID" value="SFO17044.1"/>
    <property type="molecule type" value="Genomic_DNA"/>
</dbReference>
<dbReference type="PANTHER" id="PTHR30193">
    <property type="entry name" value="ABC TRANSPORTER PERMEASE PROTEIN"/>
    <property type="match status" value="1"/>
</dbReference>
<comment type="similarity">
    <text evidence="7">Belongs to the binding-protein-dependent transport system permease family.</text>
</comment>
<dbReference type="PANTHER" id="PTHR30193:SF41">
    <property type="entry name" value="DIACETYLCHITOBIOSE UPTAKE SYSTEM PERMEASE PROTEIN NGCF"/>
    <property type="match status" value="1"/>
</dbReference>
<dbReference type="CDD" id="cd06261">
    <property type="entry name" value="TM_PBP2"/>
    <property type="match status" value="1"/>
</dbReference>
<dbReference type="InterPro" id="IPR051393">
    <property type="entry name" value="ABC_transporter_permease"/>
</dbReference>
<evidence type="ECO:0000256" key="1">
    <source>
        <dbReference type="ARBA" id="ARBA00004651"/>
    </source>
</evidence>
<evidence type="ECO:0000256" key="3">
    <source>
        <dbReference type="ARBA" id="ARBA00022475"/>
    </source>
</evidence>
<dbReference type="AlphaFoldDB" id="A0A1I5EZU9"/>
<dbReference type="STRING" id="655353.SAMN04488056_103425"/>
<proteinExistence type="inferred from homology"/>
<keyword evidence="3" id="KW-1003">Cell membrane</keyword>
<dbReference type="RefSeq" id="WP_090071343.1">
    <property type="nucleotide sequence ID" value="NZ_FOVR01000003.1"/>
</dbReference>
<evidence type="ECO:0000259" key="8">
    <source>
        <dbReference type="PROSITE" id="PS50928"/>
    </source>
</evidence>
<evidence type="ECO:0000256" key="2">
    <source>
        <dbReference type="ARBA" id="ARBA00022448"/>
    </source>
</evidence>
<dbReference type="Proteomes" id="UP000199236">
    <property type="component" value="Unassembled WGS sequence"/>
</dbReference>
<name>A0A1I5EZU9_9HYPH</name>
<evidence type="ECO:0000256" key="7">
    <source>
        <dbReference type="RuleBase" id="RU363032"/>
    </source>
</evidence>
<dbReference type="InterPro" id="IPR000515">
    <property type="entry name" value="MetI-like"/>
</dbReference>
<keyword evidence="6 7" id="KW-0472">Membrane</keyword>
<keyword evidence="10" id="KW-1185">Reference proteome</keyword>
<feature type="transmembrane region" description="Helical" evidence="7">
    <location>
        <begin position="173"/>
        <end position="195"/>
    </location>
</feature>
<feature type="transmembrane region" description="Helical" evidence="7">
    <location>
        <begin position="92"/>
        <end position="113"/>
    </location>
</feature>
<dbReference type="Gene3D" id="1.10.3720.10">
    <property type="entry name" value="MetI-like"/>
    <property type="match status" value="1"/>
</dbReference>
<protein>
    <submittedName>
        <fullName evidence="9">Carbohydrate ABC transporter membrane protein 1, CUT1 family (TC 3.A.1.1.-)</fullName>
    </submittedName>
</protein>
<dbReference type="PROSITE" id="PS50928">
    <property type="entry name" value="ABC_TM1"/>
    <property type="match status" value="1"/>
</dbReference>
<evidence type="ECO:0000313" key="9">
    <source>
        <dbReference type="EMBL" id="SFO17044.1"/>
    </source>
</evidence>
<keyword evidence="5 7" id="KW-1133">Transmembrane helix</keyword>
<dbReference type="GO" id="GO:0005886">
    <property type="term" value="C:plasma membrane"/>
    <property type="evidence" value="ECO:0007669"/>
    <property type="project" value="UniProtKB-SubCell"/>
</dbReference>
<dbReference type="GO" id="GO:0055085">
    <property type="term" value="P:transmembrane transport"/>
    <property type="evidence" value="ECO:0007669"/>
    <property type="project" value="InterPro"/>
</dbReference>
<evidence type="ECO:0000256" key="4">
    <source>
        <dbReference type="ARBA" id="ARBA00022692"/>
    </source>
</evidence>
<evidence type="ECO:0000313" key="10">
    <source>
        <dbReference type="Proteomes" id="UP000199236"/>
    </source>
</evidence>
<accession>A0A1I5EZU9</accession>